<dbReference type="PIRSF" id="PIRSF000641">
    <property type="entry name" value="SRK"/>
    <property type="match status" value="1"/>
</dbReference>
<keyword evidence="9" id="KW-1015">Disulfide bond</keyword>
<comment type="similarity">
    <text evidence="13">Belongs to the protein kinase superfamily. Ser/Thr protein kinase family.</text>
</comment>
<keyword evidence="3 13" id="KW-0723">Serine/threonine-protein kinase</keyword>
<proteinExistence type="inferred from homology"/>
<dbReference type="FunFam" id="2.90.10.10:FF:000001">
    <property type="entry name" value="G-type lectin S-receptor-like serine/threonine-protein kinase"/>
    <property type="match status" value="1"/>
</dbReference>
<comment type="subcellular location">
    <subcellularLocation>
        <location evidence="1">Cell membrane</location>
        <topology evidence="1">Single-pass type I membrane protein</topology>
    </subcellularLocation>
</comment>
<dbReference type="InterPro" id="IPR008271">
    <property type="entry name" value="Ser/Thr_kinase_AS"/>
</dbReference>
<keyword evidence="5 14" id="KW-0732">Signal</keyword>
<dbReference type="OrthoDB" id="1934880at2759"/>
<dbReference type="CDD" id="cd01098">
    <property type="entry name" value="PAN_AP_plant"/>
    <property type="match status" value="1"/>
</dbReference>
<evidence type="ECO:0000313" key="19">
    <source>
        <dbReference type="Proteomes" id="UP001153076"/>
    </source>
</evidence>
<feature type="signal peptide" evidence="14">
    <location>
        <begin position="1"/>
        <end position="23"/>
    </location>
</feature>
<evidence type="ECO:0000313" key="18">
    <source>
        <dbReference type="EMBL" id="KAJ8445965.1"/>
    </source>
</evidence>
<dbReference type="SMART" id="SM00220">
    <property type="entry name" value="S_TKc"/>
    <property type="match status" value="1"/>
</dbReference>
<dbReference type="Pfam" id="PF07714">
    <property type="entry name" value="PK_Tyr_Ser-Thr"/>
    <property type="match status" value="1"/>
</dbReference>
<keyword evidence="6 13" id="KW-0547">Nucleotide-binding</keyword>
<evidence type="ECO:0000256" key="1">
    <source>
        <dbReference type="ARBA" id="ARBA00004251"/>
    </source>
</evidence>
<evidence type="ECO:0000256" key="7">
    <source>
        <dbReference type="ARBA" id="ARBA00022777"/>
    </source>
</evidence>
<dbReference type="PROSITE" id="PS50011">
    <property type="entry name" value="PROTEIN_KINASE_DOM"/>
    <property type="match status" value="1"/>
</dbReference>
<keyword evidence="10" id="KW-0325">Glycoprotein</keyword>
<evidence type="ECO:0000256" key="8">
    <source>
        <dbReference type="ARBA" id="ARBA00022840"/>
    </source>
</evidence>
<comment type="caution">
    <text evidence="18">The sequence shown here is derived from an EMBL/GenBank/DDBJ whole genome shotgun (WGS) entry which is preliminary data.</text>
</comment>
<dbReference type="Gene3D" id="1.10.510.10">
    <property type="entry name" value="Transferase(Phosphotransferase) domain 1"/>
    <property type="match status" value="1"/>
</dbReference>
<dbReference type="Proteomes" id="UP001153076">
    <property type="component" value="Unassembled WGS sequence"/>
</dbReference>
<dbReference type="SMART" id="SM00108">
    <property type="entry name" value="B_lectin"/>
    <property type="match status" value="1"/>
</dbReference>
<dbReference type="PANTHER" id="PTHR27002:SF1082">
    <property type="entry name" value="OS06G0693000 PROTEIN"/>
    <property type="match status" value="1"/>
</dbReference>
<keyword evidence="4 13" id="KW-0808">Transferase</keyword>
<keyword evidence="7 13" id="KW-0418">Kinase</keyword>
<dbReference type="CDD" id="cd14066">
    <property type="entry name" value="STKc_IRAK"/>
    <property type="match status" value="1"/>
</dbReference>
<evidence type="ECO:0000256" key="5">
    <source>
        <dbReference type="ARBA" id="ARBA00022729"/>
    </source>
</evidence>
<dbReference type="EMBL" id="JAKOGI010000066">
    <property type="protein sequence ID" value="KAJ8445965.1"/>
    <property type="molecule type" value="Genomic_DNA"/>
</dbReference>
<dbReference type="FunFam" id="3.30.200.20:FF:000924">
    <property type="entry name" value="Uncharacterized protein"/>
    <property type="match status" value="1"/>
</dbReference>
<evidence type="ECO:0000256" key="9">
    <source>
        <dbReference type="ARBA" id="ARBA00023157"/>
    </source>
</evidence>
<keyword evidence="8 13" id="KW-0067">ATP-binding</keyword>
<dbReference type="Pfam" id="PF00954">
    <property type="entry name" value="S_locus_glycop"/>
    <property type="match status" value="1"/>
</dbReference>
<dbReference type="InterPro" id="IPR001245">
    <property type="entry name" value="Ser-Thr/Tyr_kinase_cat_dom"/>
</dbReference>
<dbReference type="InterPro" id="IPR036426">
    <property type="entry name" value="Bulb-type_lectin_dom_sf"/>
</dbReference>
<dbReference type="SMART" id="SM00473">
    <property type="entry name" value="PAN_AP"/>
    <property type="match status" value="1"/>
</dbReference>
<evidence type="ECO:0000256" key="6">
    <source>
        <dbReference type="ARBA" id="ARBA00022741"/>
    </source>
</evidence>
<dbReference type="InterPro" id="IPR024171">
    <property type="entry name" value="SRK-like_kinase"/>
</dbReference>
<dbReference type="EC" id="2.7.11.1" evidence="13"/>
<dbReference type="GO" id="GO:0004674">
    <property type="term" value="F:protein serine/threonine kinase activity"/>
    <property type="evidence" value="ECO:0007669"/>
    <property type="project" value="UniProtKB-KW"/>
</dbReference>
<organism evidence="18 19">
    <name type="scientific">Carnegiea gigantea</name>
    <dbReference type="NCBI Taxonomy" id="171969"/>
    <lineage>
        <taxon>Eukaryota</taxon>
        <taxon>Viridiplantae</taxon>
        <taxon>Streptophyta</taxon>
        <taxon>Embryophyta</taxon>
        <taxon>Tracheophyta</taxon>
        <taxon>Spermatophyta</taxon>
        <taxon>Magnoliopsida</taxon>
        <taxon>eudicotyledons</taxon>
        <taxon>Gunneridae</taxon>
        <taxon>Pentapetalae</taxon>
        <taxon>Caryophyllales</taxon>
        <taxon>Cactineae</taxon>
        <taxon>Cactaceae</taxon>
        <taxon>Cactoideae</taxon>
        <taxon>Echinocereeae</taxon>
        <taxon>Carnegiea</taxon>
    </lineage>
</organism>
<comment type="catalytic activity">
    <reaction evidence="11 13">
        <text>L-threonyl-[protein] + ATP = O-phospho-L-threonyl-[protein] + ADP + H(+)</text>
        <dbReference type="Rhea" id="RHEA:46608"/>
        <dbReference type="Rhea" id="RHEA-COMP:11060"/>
        <dbReference type="Rhea" id="RHEA-COMP:11605"/>
        <dbReference type="ChEBI" id="CHEBI:15378"/>
        <dbReference type="ChEBI" id="CHEBI:30013"/>
        <dbReference type="ChEBI" id="CHEBI:30616"/>
        <dbReference type="ChEBI" id="CHEBI:61977"/>
        <dbReference type="ChEBI" id="CHEBI:456216"/>
        <dbReference type="EC" id="2.7.11.1"/>
    </reaction>
</comment>
<sequence length="813" mass="91589">MAQSLCTLFFIFMYCISLMLCSGDQDTITSSKSLKDSQSIVSKNGTFRLGFFSPDPNSTNRYLGIWFNKVPIMTVVWVANRNRPIKDKSGILKISDNGNLLLLNGQNQTIWSSNASNTTATSSTAQLLDAGNLVLLQNSSLSLKHNIIWQSFDHPTNTLLPGMRPTVANTANKENFIFRSWRTPSEPSEGIFAVGIGTIGIPQVFTWRNGVNYWRSGPWDGNNFIGLANIDATMNDGFILEDHTESGTIDMLFPAQDVSILLNYVIDPDGIIKEQYWDKPSESWKVGFSEPQTECDVYGKCGTFGTCNVGHSPICRCLRGFRPKNEAEWKKGNWSSGCVRSKQLQCRNAQGEKQDGFLRLPKVKVPDNIEKVTAFNQDNCRTKCLNNCSCIAYAYRLNIGCMMWTKDLVDIQEFTVGGVDLFLRLASSELGKAHKKTEIIAIVTVAETVIVAILVWFLWRDNIVQIELQKPLLYAFETVKNATNNFQGTNKLGEGGFGPVYKVHLALDHGEQVLIQGILEDGQVVAVKRLSSASQQGLQEFMNEVAVISKLQHRNLVRLLGCCIEEGEKMLVYEYLSNKSLDAFLFDPPNQEHLCWEKRRNIIEGICWGLLYLHRDSRLKIIHRDLKTSNILLDEDLNPKISDFGMARVFEGNQDEANTRRVVGTYGYMSPEYTMGQFSEKSDVYSFGVILLEIISGRSNTSFNCNDHYYTLLGYAWKLWNEGKIESLIDPTVSQPSFPAEILRYIQVALLCVQELPSDRPNISTVISMLDNDIKHLQQPKKPPFTEWEISSHDRQSKSISAANYSISIIEGR</sequence>
<dbReference type="GO" id="GO:0005524">
    <property type="term" value="F:ATP binding"/>
    <property type="evidence" value="ECO:0007669"/>
    <property type="project" value="UniProtKB-KW"/>
</dbReference>
<evidence type="ECO:0000256" key="10">
    <source>
        <dbReference type="ARBA" id="ARBA00023180"/>
    </source>
</evidence>
<dbReference type="PROSITE" id="PS50948">
    <property type="entry name" value="PAN"/>
    <property type="match status" value="1"/>
</dbReference>
<name>A0A9Q1QMX2_9CARY</name>
<keyword evidence="19" id="KW-1185">Reference proteome</keyword>
<evidence type="ECO:0000256" key="12">
    <source>
        <dbReference type="ARBA" id="ARBA00048679"/>
    </source>
</evidence>
<gene>
    <name evidence="18" type="ORF">Cgig2_001283</name>
</gene>
<dbReference type="Gene3D" id="3.30.200.20">
    <property type="entry name" value="Phosphorylase Kinase, domain 1"/>
    <property type="match status" value="1"/>
</dbReference>
<evidence type="ECO:0000256" key="3">
    <source>
        <dbReference type="ARBA" id="ARBA00022527"/>
    </source>
</evidence>
<comment type="catalytic activity">
    <reaction evidence="12 13">
        <text>L-seryl-[protein] + ATP = O-phospho-L-seryl-[protein] + ADP + H(+)</text>
        <dbReference type="Rhea" id="RHEA:17989"/>
        <dbReference type="Rhea" id="RHEA-COMP:9863"/>
        <dbReference type="Rhea" id="RHEA-COMP:11604"/>
        <dbReference type="ChEBI" id="CHEBI:15378"/>
        <dbReference type="ChEBI" id="CHEBI:29999"/>
        <dbReference type="ChEBI" id="CHEBI:30616"/>
        <dbReference type="ChEBI" id="CHEBI:83421"/>
        <dbReference type="ChEBI" id="CHEBI:456216"/>
        <dbReference type="EC" id="2.7.11.1"/>
    </reaction>
</comment>
<keyword evidence="2" id="KW-0472">Membrane</keyword>
<dbReference type="FunFam" id="1.10.510.10:FF:000060">
    <property type="entry name" value="G-type lectin S-receptor-like serine/threonine-protein kinase"/>
    <property type="match status" value="1"/>
</dbReference>
<dbReference type="AlphaFoldDB" id="A0A9Q1QMX2"/>
<dbReference type="CDD" id="cd00028">
    <property type="entry name" value="B_lectin"/>
    <property type="match status" value="1"/>
</dbReference>
<dbReference type="PANTHER" id="PTHR27002">
    <property type="entry name" value="RECEPTOR-LIKE SERINE/THREONINE-PROTEIN KINASE SD1-8"/>
    <property type="match status" value="1"/>
</dbReference>
<feature type="chain" id="PRO_5040233171" description="Receptor-like serine/threonine-protein kinase" evidence="14">
    <location>
        <begin position="24"/>
        <end position="813"/>
    </location>
</feature>
<dbReference type="InterPro" id="IPR000719">
    <property type="entry name" value="Prot_kinase_dom"/>
</dbReference>
<evidence type="ECO:0000259" key="15">
    <source>
        <dbReference type="PROSITE" id="PS50011"/>
    </source>
</evidence>
<evidence type="ECO:0000259" key="16">
    <source>
        <dbReference type="PROSITE" id="PS50927"/>
    </source>
</evidence>
<evidence type="ECO:0000256" key="4">
    <source>
        <dbReference type="ARBA" id="ARBA00022679"/>
    </source>
</evidence>
<feature type="domain" description="Protein kinase" evidence="15">
    <location>
        <begin position="486"/>
        <end position="786"/>
    </location>
</feature>
<evidence type="ECO:0000259" key="17">
    <source>
        <dbReference type="PROSITE" id="PS50948"/>
    </source>
</evidence>
<dbReference type="InterPro" id="IPR001480">
    <property type="entry name" value="Bulb-type_lectin_dom"/>
</dbReference>
<accession>A0A9Q1QMX2</accession>
<protein>
    <recommendedName>
        <fullName evidence="13">Receptor-like serine/threonine-protein kinase</fullName>
        <ecNumber evidence="13">2.7.11.1</ecNumber>
    </recommendedName>
</protein>
<feature type="domain" description="Bulb-type lectin" evidence="16">
    <location>
        <begin position="25"/>
        <end position="148"/>
    </location>
</feature>
<evidence type="ECO:0000256" key="11">
    <source>
        <dbReference type="ARBA" id="ARBA00047899"/>
    </source>
</evidence>
<evidence type="ECO:0000256" key="14">
    <source>
        <dbReference type="SAM" id="SignalP"/>
    </source>
</evidence>
<dbReference type="InterPro" id="IPR003609">
    <property type="entry name" value="Pan_app"/>
</dbReference>
<dbReference type="GO" id="GO:0005886">
    <property type="term" value="C:plasma membrane"/>
    <property type="evidence" value="ECO:0007669"/>
    <property type="project" value="UniProtKB-SubCell"/>
</dbReference>
<dbReference type="Gene3D" id="2.90.10.10">
    <property type="entry name" value="Bulb-type lectin domain"/>
    <property type="match status" value="1"/>
</dbReference>
<dbReference type="SUPFAM" id="SSF51110">
    <property type="entry name" value="alpha-D-mannose-specific plant lectins"/>
    <property type="match status" value="1"/>
</dbReference>
<dbReference type="SUPFAM" id="SSF56112">
    <property type="entry name" value="Protein kinase-like (PK-like)"/>
    <property type="match status" value="1"/>
</dbReference>
<dbReference type="Pfam" id="PF08276">
    <property type="entry name" value="PAN_2"/>
    <property type="match status" value="1"/>
</dbReference>
<reference evidence="18" key="1">
    <citation type="submission" date="2022-04" db="EMBL/GenBank/DDBJ databases">
        <title>Carnegiea gigantea Genome sequencing and assembly v2.</title>
        <authorList>
            <person name="Copetti D."/>
            <person name="Sanderson M.J."/>
            <person name="Burquez A."/>
            <person name="Wojciechowski M.F."/>
        </authorList>
    </citation>
    <scope>NUCLEOTIDE SEQUENCE</scope>
    <source>
        <strain evidence="18">SGP5-SGP5p</strain>
        <tissue evidence="18">Aerial part</tissue>
    </source>
</reference>
<dbReference type="PROSITE" id="PS50927">
    <property type="entry name" value="BULB_LECTIN"/>
    <property type="match status" value="1"/>
</dbReference>
<dbReference type="InterPro" id="IPR011009">
    <property type="entry name" value="Kinase-like_dom_sf"/>
</dbReference>
<feature type="domain" description="Apple" evidence="17">
    <location>
        <begin position="346"/>
        <end position="426"/>
    </location>
</feature>
<evidence type="ECO:0000256" key="13">
    <source>
        <dbReference type="PIRNR" id="PIRNR000641"/>
    </source>
</evidence>
<dbReference type="PROSITE" id="PS00108">
    <property type="entry name" value="PROTEIN_KINASE_ST"/>
    <property type="match status" value="1"/>
</dbReference>
<keyword evidence="2" id="KW-1003">Cell membrane</keyword>
<evidence type="ECO:0000256" key="2">
    <source>
        <dbReference type="ARBA" id="ARBA00022475"/>
    </source>
</evidence>
<dbReference type="InterPro" id="IPR000858">
    <property type="entry name" value="S_locus_glycoprot_dom"/>
</dbReference>
<dbReference type="GO" id="GO:0048544">
    <property type="term" value="P:recognition of pollen"/>
    <property type="evidence" value="ECO:0007669"/>
    <property type="project" value="InterPro"/>
</dbReference>
<dbReference type="Pfam" id="PF01453">
    <property type="entry name" value="B_lectin"/>
    <property type="match status" value="1"/>
</dbReference>